<comment type="similarity">
    <text evidence="1">Belongs to the 'GDXG' lipolytic enzyme family.</text>
</comment>
<dbReference type="PANTHER" id="PTHR48081:SF8">
    <property type="entry name" value="ALPHA_BETA HYDROLASE FOLD-3 DOMAIN-CONTAINING PROTEIN-RELATED"/>
    <property type="match status" value="1"/>
</dbReference>
<dbReference type="Pfam" id="PF07859">
    <property type="entry name" value="Abhydrolase_3"/>
    <property type="match status" value="1"/>
</dbReference>
<accession>A0ABS4VWB6</accession>
<dbReference type="InterPro" id="IPR033140">
    <property type="entry name" value="Lipase_GDXG_put_SER_AS"/>
</dbReference>
<feature type="domain" description="Alpha/beta hydrolase fold-3" evidence="4">
    <location>
        <begin position="82"/>
        <end position="284"/>
    </location>
</feature>
<evidence type="ECO:0000256" key="2">
    <source>
        <dbReference type="ARBA" id="ARBA00022801"/>
    </source>
</evidence>
<evidence type="ECO:0000313" key="5">
    <source>
        <dbReference type="EMBL" id="MBP2368194.1"/>
    </source>
</evidence>
<comment type="caution">
    <text evidence="5">The sequence shown here is derived from an EMBL/GenBank/DDBJ whole genome shotgun (WGS) entry which is preliminary data.</text>
</comment>
<dbReference type="InterPro" id="IPR050300">
    <property type="entry name" value="GDXG_lipolytic_enzyme"/>
</dbReference>
<dbReference type="PROSITE" id="PS01174">
    <property type="entry name" value="LIPASE_GDXG_SER"/>
    <property type="match status" value="1"/>
</dbReference>
<dbReference type="Proteomes" id="UP001519295">
    <property type="component" value="Unassembled WGS sequence"/>
</dbReference>
<dbReference type="Gene3D" id="3.40.50.1820">
    <property type="entry name" value="alpha/beta hydrolase"/>
    <property type="match status" value="1"/>
</dbReference>
<name>A0ABS4VWB6_9PSEU</name>
<evidence type="ECO:0000313" key="6">
    <source>
        <dbReference type="Proteomes" id="UP001519295"/>
    </source>
</evidence>
<evidence type="ECO:0000256" key="3">
    <source>
        <dbReference type="PROSITE-ProRule" id="PRU10038"/>
    </source>
</evidence>
<evidence type="ECO:0000256" key="1">
    <source>
        <dbReference type="ARBA" id="ARBA00010515"/>
    </source>
</evidence>
<keyword evidence="2 5" id="KW-0378">Hydrolase</keyword>
<dbReference type="EC" id="3.1.1.-" evidence="5"/>
<reference evidence="5 6" key="1">
    <citation type="submission" date="2021-03" db="EMBL/GenBank/DDBJ databases">
        <title>Sequencing the genomes of 1000 actinobacteria strains.</title>
        <authorList>
            <person name="Klenk H.-P."/>
        </authorList>
    </citation>
    <scope>NUCLEOTIDE SEQUENCE [LARGE SCALE GENOMIC DNA]</scope>
    <source>
        <strain evidence="5 6">DSM 45256</strain>
    </source>
</reference>
<organism evidence="5 6">
    <name type="scientific">Pseudonocardia parietis</name>
    <dbReference type="NCBI Taxonomy" id="570936"/>
    <lineage>
        <taxon>Bacteria</taxon>
        <taxon>Bacillati</taxon>
        <taxon>Actinomycetota</taxon>
        <taxon>Actinomycetes</taxon>
        <taxon>Pseudonocardiales</taxon>
        <taxon>Pseudonocardiaceae</taxon>
        <taxon>Pseudonocardia</taxon>
    </lineage>
</organism>
<feature type="active site" evidence="3">
    <location>
        <position position="155"/>
    </location>
</feature>
<dbReference type="SUPFAM" id="SSF53474">
    <property type="entry name" value="alpha/beta-Hydrolases"/>
    <property type="match status" value="1"/>
</dbReference>
<gene>
    <name evidence="5" type="ORF">JOF36_003890</name>
</gene>
<keyword evidence="6" id="KW-1185">Reference proteome</keyword>
<dbReference type="InterPro" id="IPR013094">
    <property type="entry name" value="AB_hydrolase_3"/>
</dbReference>
<dbReference type="PANTHER" id="PTHR48081">
    <property type="entry name" value="AB HYDROLASE SUPERFAMILY PROTEIN C4A8.06C"/>
    <property type="match status" value="1"/>
</dbReference>
<evidence type="ECO:0000259" key="4">
    <source>
        <dbReference type="Pfam" id="PF07859"/>
    </source>
</evidence>
<dbReference type="InterPro" id="IPR029058">
    <property type="entry name" value="AB_hydrolase_fold"/>
</dbReference>
<dbReference type="EMBL" id="JAGINU010000001">
    <property type="protein sequence ID" value="MBP2368194.1"/>
    <property type="molecule type" value="Genomic_DNA"/>
</dbReference>
<dbReference type="GO" id="GO:0016787">
    <property type="term" value="F:hydrolase activity"/>
    <property type="evidence" value="ECO:0007669"/>
    <property type="project" value="UniProtKB-KW"/>
</dbReference>
<protein>
    <submittedName>
        <fullName evidence="5">Acetyl esterase</fullName>
        <ecNumber evidence="5">3.1.1.-</ecNumber>
    </submittedName>
</protein>
<dbReference type="RefSeq" id="WP_210028598.1">
    <property type="nucleotide sequence ID" value="NZ_JAGINU010000001.1"/>
</dbReference>
<proteinExistence type="inferred from homology"/>
<dbReference type="InterPro" id="IPR002168">
    <property type="entry name" value="Lipase_GDXG_HIS_AS"/>
</dbReference>
<dbReference type="PROSITE" id="PS01173">
    <property type="entry name" value="LIPASE_GDXG_HIS"/>
    <property type="match status" value="1"/>
</dbReference>
<sequence length="310" mass="32126">MPLDPAFRTVLDTLAAADALPLTRDGDAVATREHYRRLATARRGPDYVPEEVAAVADDVVDGPGGAVPVRTYTPAADRGAVLLYLHGGGWVCGDLETHDPVCRRVANATGAVVVAVDYRLAPEHPHPAPLDDAWAALLAVAGRYPDRPLGVAGDSAGANLAAGLALRARDRGGPALAGQLLFYPALDPDPATPSFEENADGYFLTASDMRWYWAQYLSGPEPAGPEIAPLGATPADPSGVAPAVIATAEFDPLRDEGRDWAAALAGAGVQVSTVEGPGLVHGFAAFLGTVPAAERVTGEALARFTELLQS</sequence>